<feature type="compositionally biased region" description="Acidic residues" evidence="1">
    <location>
        <begin position="279"/>
        <end position="291"/>
    </location>
</feature>
<name>A0A2Z4MP91_BREBE</name>
<dbReference type="Gene3D" id="3.10.450.40">
    <property type="match status" value="2"/>
</dbReference>
<evidence type="ECO:0000313" key="3">
    <source>
        <dbReference type="EMBL" id="AWX58352.1"/>
    </source>
</evidence>
<dbReference type="InterPro" id="IPR025711">
    <property type="entry name" value="PepSY"/>
</dbReference>
<dbReference type="Pfam" id="PF03413">
    <property type="entry name" value="PepSY"/>
    <property type="match status" value="2"/>
</dbReference>
<feature type="compositionally biased region" description="Acidic residues" evidence="1">
    <location>
        <begin position="247"/>
        <end position="257"/>
    </location>
</feature>
<dbReference type="AlphaFoldDB" id="A0A2Z4MP91"/>
<reference evidence="3 4" key="1">
    <citation type="journal article" date="2015" name="Genome Announc.">
        <title>Draft Genome Sequence of Brevibacillus brevis DZQ7, a Plant Growth-Promoting Rhizobacterium with Broad-Spectrum Antimicrobial Activity.</title>
        <authorList>
            <person name="Hou Q."/>
            <person name="Wang C."/>
            <person name="Hou X."/>
            <person name="Xia Z."/>
            <person name="Ye J."/>
            <person name="Liu K."/>
            <person name="Liu H."/>
            <person name="Wang J."/>
            <person name="Guo H."/>
            <person name="Yu X."/>
            <person name="Yang Y."/>
            <person name="Du B."/>
            <person name="Ding Y."/>
        </authorList>
    </citation>
    <scope>NUCLEOTIDE SEQUENCE [LARGE SCALE GENOMIC DNA]</scope>
    <source>
        <strain evidence="3 4">DZQ7</strain>
    </source>
</reference>
<dbReference type="RefSeq" id="WP_048034826.1">
    <property type="nucleotide sequence ID" value="NZ_CP030117.1"/>
</dbReference>
<feature type="region of interest" description="Disordered" evidence="1">
    <location>
        <begin position="101"/>
        <end position="182"/>
    </location>
</feature>
<protein>
    <submittedName>
        <fullName evidence="3">Peptidase</fullName>
    </submittedName>
</protein>
<accession>A0A2Z4MP91</accession>
<feature type="compositionally biased region" description="Low complexity" evidence="1">
    <location>
        <begin position="268"/>
        <end position="278"/>
    </location>
</feature>
<sequence>MNKKWKIGLLASFLLVTTAFGMQRIFASMDLQSLSAEEVKQIVTARYPGKIESISMTDVGKNSIYNLQLLNERGTYSVMVNAHTGEIIDLKELSLVAATAQPKANETATNPTQPGSNPTASTTPQPNNGGKDASGNATKPAGTGMVGTVAPGKQQPATTQTPTQQQPKPNQSSNPPAQPQTKITEQQAKQIATERTSGGKIDDVDLIETKSGAVYRVITIKDSKTVDVRIHAITGKVLSTTTIDNSSTDDDDDDDLIPADKNGSAPADSSSSDDSSNIDTDDDDLDDGDDD</sequence>
<feature type="compositionally biased region" description="Low complexity" evidence="1">
    <location>
        <begin position="153"/>
        <end position="181"/>
    </location>
</feature>
<dbReference type="Proteomes" id="UP000036061">
    <property type="component" value="Chromosome"/>
</dbReference>
<evidence type="ECO:0000313" key="4">
    <source>
        <dbReference type="Proteomes" id="UP000036061"/>
    </source>
</evidence>
<proteinExistence type="predicted"/>
<organism evidence="3 4">
    <name type="scientific">Brevibacillus brevis</name>
    <name type="common">Bacillus brevis</name>
    <dbReference type="NCBI Taxonomy" id="1393"/>
    <lineage>
        <taxon>Bacteria</taxon>
        <taxon>Bacillati</taxon>
        <taxon>Bacillota</taxon>
        <taxon>Bacilli</taxon>
        <taxon>Bacillales</taxon>
        <taxon>Paenibacillaceae</taxon>
        <taxon>Brevibacillus</taxon>
    </lineage>
</organism>
<evidence type="ECO:0000256" key="1">
    <source>
        <dbReference type="SAM" id="MobiDB-lite"/>
    </source>
</evidence>
<evidence type="ECO:0000259" key="2">
    <source>
        <dbReference type="Pfam" id="PF03413"/>
    </source>
</evidence>
<dbReference type="EMBL" id="CP030117">
    <property type="protein sequence ID" value="AWX58352.1"/>
    <property type="molecule type" value="Genomic_DNA"/>
</dbReference>
<feature type="domain" description="PepSY" evidence="2">
    <location>
        <begin position="182"/>
        <end position="240"/>
    </location>
</feature>
<feature type="compositionally biased region" description="Polar residues" evidence="1">
    <location>
        <begin position="102"/>
        <end position="128"/>
    </location>
</feature>
<feature type="domain" description="PepSY" evidence="2">
    <location>
        <begin position="34"/>
        <end position="89"/>
    </location>
</feature>
<gene>
    <name evidence="3" type="ORF">AB432_026395</name>
</gene>
<feature type="region of interest" description="Disordered" evidence="1">
    <location>
        <begin position="241"/>
        <end position="291"/>
    </location>
</feature>